<dbReference type="EMBL" id="CP058214">
    <property type="protein sequence ID" value="QPC44092.1"/>
    <property type="molecule type" value="Genomic_DNA"/>
</dbReference>
<evidence type="ECO:0000313" key="3">
    <source>
        <dbReference type="Proteomes" id="UP000593594"/>
    </source>
</evidence>
<organism evidence="2 3">
    <name type="scientific">Kaustia mangrovi</name>
    <dbReference type="NCBI Taxonomy" id="2593653"/>
    <lineage>
        <taxon>Bacteria</taxon>
        <taxon>Pseudomonadati</taxon>
        <taxon>Pseudomonadota</taxon>
        <taxon>Alphaproteobacteria</taxon>
        <taxon>Hyphomicrobiales</taxon>
        <taxon>Parvibaculaceae</taxon>
        <taxon>Kaustia</taxon>
    </lineage>
</organism>
<feature type="compositionally biased region" description="Basic and acidic residues" evidence="1">
    <location>
        <begin position="82"/>
        <end position="101"/>
    </location>
</feature>
<keyword evidence="3" id="KW-1185">Reference proteome</keyword>
<accession>A0A7S8C678</accession>
<reference evidence="2 3" key="1">
    <citation type="submission" date="2020-06" db="EMBL/GenBank/DDBJ databases">
        <title>Genome sequence of 2 isolates from Red Sea Mangroves.</title>
        <authorList>
            <person name="Sefrji F."/>
            <person name="Michoud G."/>
            <person name="Merlino G."/>
            <person name="Daffonchio D."/>
        </authorList>
    </citation>
    <scope>NUCLEOTIDE SEQUENCE [LARGE SCALE GENOMIC DNA]</scope>
    <source>
        <strain evidence="2 3">R1DC25</strain>
    </source>
</reference>
<feature type="region of interest" description="Disordered" evidence="1">
    <location>
        <begin position="68"/>
        <end position="101"/>
    </location>
</feature>
<dbReference type="Pfam" id="PF11390">
    <property type="entry name" value="FdsD"/>
    <property type="match status" value="1"/>
</dbReference>
<dbReference type="Proteomes" id="UP000593594">
    <property type="component" value="Chromosome"/>
</dbReference>
<evidence type="ECO:0000313" key="2">
    <source>
        <dbReference type="EMBL" id="QPC44092.1"/>
    </source>
</evidence>
<dbReference type="RefSeq" id="WP_213161457.1">
    <property type="nucleotide sequence ID" value="NZ_CP058214.1"/>
</dbReference>
<proteinExistence type="predicted"/>
<gene>
    <name evidence="2" type="ORF">HW532_16165</name>
</gene>
<evidence type="ECO:0000256" key="1">
    <source>
        <dbReference type="SAM" id="MobiDB-lite"/>
    </source>
</evidence>
<dbReference type="KEGG" id="kmn:HW532_16165"/>
<sequence>MSHEKIVRMANQIADFFASYPPEEAEAGIAGHINSFWEPRMRRQLFDHLADGGEGLRDVVVRAAEQIRKPPPSDGAGYQHQKQTEETPDVRRAEEGAYRSP</sequence>
<dbReference type="AlphaFoldDB" id="A0A7S8C678"/>
<dbReference type="InterPro" id="IPR021074">
    <property type="entry name" value="Formate_DH_dsu"/>
</dbReference>
<protein>
    <submittedName>
        <fullName evidence="2">Formate dehydrogenase subunit delta</fullName>
    </submittedName>
</protein>
<name>A0A7S8C678_9HYPH</name>